<evidence type="ECO:0000313" key="2">
    <source>
        <dbReference type="Proteomes" id="UP000053841"/>
    </source>
</evidence>
<evidence type="ECO:0000313" key="1">
    <source>
        <dbReference type="EMBL" id="EUC27402.1"/>
    </source>
</evidence>
<reference evidence="1 2" key="1">
    <citation type="journal article" date="2013" name="PLoS Genet.">
        <title>Comparative genome structure, secondary metabolite, and effector coding capacity across Cochliobolus pathogens.</title>
        <authorList>
            <person name="Condon B.J."/>
            <person name="Leng Y."/>
            <person name="Wu D."/>
            <person name="Bushley K.E."/>
            <person name="Ohm R.A."/>
            <person name="Otillar R."/>
            <person name="Martin J."/>
            <person name="Schackwitz W."/>
            <person name="Grimwood J."/>
            <person name="MohdZainudin N."/>
            <person name="Xue C."/>
            <person name="Wang R."/>
            <person name="Manning V.A."/>
            <person name="Dhillon B."/>
            <person name="Tu Z.J."/>
            <person name="Steffenson B.J."/>
            <person name="Salamov A."/>
            <person name="Sun H."/>
            <person name="Lowry S."/>
            <person name="LaButti K."/>
            <person name="Han J."/>
            <person name="Copeland A."/>
            <person name="Lindquist E."/>
            <person name="Barry K."/>
            <person name="Schmutz J."/>
            <person name="Baker S.E."/>
            <person name="Ciuffetti L.M."/>
            <person name="Grigoriev I.V."/>
            <person name="Zhong S."/>
            <person name="Turgeon B.G."/>
        </authorList>
    </citation>
    <scope>NUCLEOTIDE SEQUENCE [LARGE SCALE GENOMIC DNA]</scope>
    <source>
        <strain evidence="1 2">26-R-13</strain>
    </source>
</reference>
<proteinExistence type="predicted"/>
<dbReference type="EMBL" id="KI964937">
    <property type="protein sequence ID" value="EUC27402.1"/>
    <property type="molecule type" value="Genomic_DNA"/>
</dbReference>
<accession>W6XJR2</accession>
<protein>
    <submittedName>
        <fullName evidence="1">Uncharacterized protein</fullName>
    </submittedName>
</protein>
<dbReference type="Proteomes" id="UP000053841">
    <property type="component" value="Unassembled WGS sequence"/>
</dbReference>
<dbReference type="eggNOG" id="ENOG502S1U7">
    <property type="taxonomic scope" value="Eukaryota"/>
</dbReference>
<organism evidence="1 2">
    <name type="scientific">Cochliobolus carbonum (strain 26-R-13)</name>
    <name type="common">Maize leaf spot fungus</name>
    <name type="synonym">Bipolaris zeicola</name>
    <dbReference type="NCBI Taxonomy" id="930089"/>
    <lineage>
        <taxon>Eukaryota</taxon>
        <taxon>Fungi</taxon>
        <taxon>Dikarya</taxon>
        <taxon>Ascomycota</taxon>
        <taxon>Pezizomycotina</taxon>
        <taxon>Dothideomycetes</taxon>
        <taxon>Pleosporomycetidae</taxon>
        <taxon>Pleosporales</taxon>
        <taxon>Pleosporineae</taxon>
        <taxon>Pleosporaceae</taxon>
        <taxon>Bipolaris</taxon>
    </lineage>
</organism>
<sequence length="319" mass="36021">MPLPTSPSPWDIYSLAPLEKITIRNATEFSNEMSQAALNCKARILDTVMVAHLTTDQITQLVAVAIVNLLSTCAVMQPYLYGVNGAAYMERVIYWRLAKADRSLVPQPFWPTPLQIHFLGNTLNPTVDFQPWPEIRDQSLLIGHRVDVDALSRDLVLNTVVEIPEREVAVHIWGQFQHLHEGAQSNLSTADTQVPRSANDKGWVFCEINRVNRDFQSWAADPVEEALSRQLLRRIQECSTGNDFSWFFSAEQGQHLAASTRIESPLAALDSRFRPKMTSLAQRLATVCEWKLSKEFKAKYPQLDCSSVCTSYDSVFVLP</sequence>
<keyword evidence="2" id="KW-1185">Reference proteome</keyword>
<dbReference type="RefSeq" id="XP_007718296.1">
    <property type="nucleotide sequence ID" value="XM_007720106.1"/>
</dbReference>
<name>W6XJR2_COCC2</name>
<dbReference type="OrthoDB" id="10261951at2759"/>
<gene>
    <name evidence="1" type="ORF">COCCADRAFT_10007</name>
</gene>
<dbReference type="KEGG" id="bze:COCCADRAFT_10007"/>
<dbReference type="GeneID" id="19142075"/>
<dbReference type="STRING" id="930089.W6XJR2"/>
<dbReference type="AlphaFoldDB" id="W6XJR2"/>
<dbReference type="HOGENOM" id="CLU_900290_0_0_1"/>